<reference evidence="4" key="2">
    <citation type="submission" date="2015-11" db="EMBL/GenBank/DDBJ databases">
        <authorList>
            <person name="Zhang Y."/>
            <person name="Guo Z."/>
        </authorList>
    </citation>
    <scope>NUCLEOTIDE SEQUENCE</scope>
    <source>
        <strain evidence="4">1</strain>
    </source>
</reference>
<dbReference type="Proteomes" id="UP000065734">
    <property type="component" value="Chromosome I"/>
</dbReference>
<feature type="transmembrane region" description="Helical" evidence="1">
    <location>
        <begin position="16"/>
        <end position="35"/>
    </location>
</feature>
<dbReference type="KEGG" id="bvr:BVIR_634"/>
<keyword evidence="1" id="KW-1133">Transmembrane helix</keyword>
<feature type="domain" description="Sodium symporter small subunit" evidence="2">
    <location>
        <begin position="8"/>
        <end position="81"/>
    </location>
</feature>
<sequence>MSNPHEATHWPRTVRLMWTMLGLWAFFSFFIHFFVTSLNKIVIFGFPLGFYMAAQGSLIAFVVMLFWFASAQDKIDRECGVAEDD</sequence>
<dbReference type="EMBL" id="AP014854">
    <property type="protein sequence ID" value="BAR98293.1"/>
    <property type="molecule type" value="Genomic_DNA"/>
</dbReference>
<dbReference type="InterPro" id="IPR019886">
    <property type="entry name" value="Na_symporter_ssu"/>
</dbReference>
<evidence type="ECO:0000313" key="5">
    <source>
        <dbReference type="Proteomes" id="UP000065734"/>
    </source>
</evidence>
<keyword evidence="1" id="KW-0812">Transmembrane</keyword>
<evidence type="ECO:0000313" key="4">
    <source>
        <dbReference type="EMBL" id="CUU41091.1"/>
    </source>
</evidence>
<dbReference type="RefSeq" id="WP_055036389.1">
    <property type="nucleotide sequence ID" value="NZ_AP014854.2"/>
</dbReference>
<evidence type="ECO:0000313" key="3">
    <source>
        <dbReference type="EMBL" id="BAR98293.1"/>
    </source>
</evidence>
<dbReference type="AlphaFoldDB" id="A0A0H5BNV4"/>
<reference evidence="3" key="1">
    <citation type="journal article" date="2015" name="Genome Announc.">
        <title>Complete Genome Sequence of the Bacteriochlorophyll b-Producing Photosynthetic Bacterium Blastochloris viridis.</title>
        <authorList>
            <person name="Tsukatani Y."/>
            <person name="Hirose Y."/>
            <person name="Harada J."/>
            <person name="Misawa N."/>
            <person name="Mori K."/>
            <person name="Inoue K."/>
            <person name="Tamiaki H."/>
        </authorList>
    </citation>
    <scope>NUCLEOTIDE SEQUENCE [LARGE SCALE GENOMIC DNA]</scope>
    <source>
        <strain evidence="3">DSM 133</strain>
    </source>
</reference>
<dbReference type="STRING" id="1079.BVIR_634"/>
<feature type="transmembrane region" description="Helical" evidence="1">
    <location>
        <begin position="41"/>
        <end position="68"/>
    </location>
</feature>
<accession>A0A0H5BNV4</accession>
<gene>
    <name evidence="3" type="ORF">BV133_700</name>
    <name evidence="4" type="ORF">BVIRIDIS_00780</name>
</gene>
<dbReference type="Pfam" id="PF13937">
    <property type="entry name" value="DUF4212"/>
    <property type="match status" value="1"/>
</dbReference>
<dbReference type="PATRIC" id="fig|1079.6.peg.654"/>
<dbReference type="OrthoDB" id="9797746at2"/>
<evidence type="ECO:0000259" key="2">
    <source>
        <dbReference type="Pfam" id="PF13937"/>
    </source>
</evidence>
<organism evidence="4 5">
    <name type="scientific">Blastochloris viridis</name>
    <name type="common">Rhodopseudomonas viridis</name>
    <dbReference type="NCBI Taxonomy" id="1079"/>
    <lineage>
        <taxon>Bacteria</taxon>
        <taxon>Pseudomonadati</taxon>
        <taxon>Pseudomonadota</taxon>
        <taxon>Alphaproteobacteria</taxon>
        <taxon>Hyphomicrobiales</taxon>
        <taxon>Blastochloridaceae</taxon>
        <taxon>Blastochloris</taxon>
    </lineage>
</organism>
<keyword evidence="1" id="KW-0472">Membrane</keyword>
<dbReference type="NCBIfam" id="TIGR03647">
    <property type="entry name" value="Na_symport_sm"/>
    <property type="match status" value="1"/>
</dbReference>
<evidence type="ECO:0000256" key="1">
    <source>
        <dbReference type="SAM" id="Phobius"/>
    </source>
</evidence>
<dbReference type="EMBL" id="LN907867">
    <property type="protein sequence ID" value="CUU41091.1"/>
    <property type="molecule type" value="Genomic_DNA"/>
</dbReference>
<keyword evidence="5" id="KW-1185">Reference proteome</keyword>
<proteinExistence type="predicted"/>
<protein>
    <submittedName>
        <fullName evidence="4">Putative membrane protein</fullName>
    </submittedName>
</protein>
<name>A0A0H5BNV4_BLAVI</name>
<reference evidence="5" key="3">
    <citation type="journal article" date="2016" name="Genome Announc.">
        <title>Revised genome sequence of the purple photosynthetic bacterium Blastochloris viridis.</title>
        <authorList>
            <person name="Liu L.N."/>
            <person name="Faulkner M."/>
            <person name="Liu X."/>
            <person name="Huang F."/>
            <person name="Darby A.C."/>
            <person name="Hall N."/>
        </authorList>
    </citation>
    <scope>NUCLEOTIDE SEQUENCE [LARGE SCALE GENOMIC DNA]</scope>
    <source>
        <strain evidence="5">ATCC 19567 / DSM 133 / F</strain>
    </source>
</reference>